<dbReference type="EMBL" id="VXIV02001635">
    <property type="protein sequence ID" value="KAF6031177.1"/>
    <property type="molecule type" value="Genomic_DNA"/>
</dbReference>
<feature type="region of interest" description="Disordered" evidence="1">
    <location>
        <begin position="292"/>
        <end position="332"/>
    </location>
</feature>
<proteinExistence type="predicted"/>
<evidence type="ECO:0000313" key="3">
    <source>
        <dbReference type="Proteomes" id="UP000593567"/>
    </source>
</evidence>
<feature type="compositionally biased region" description="Polar residues" evidence="1">
    <location>
        <begin position="349"/>
        <end position="361"/>
    </location>
</feature>
<reference evidence="2" key="1">
    <citation type="submission" date="2020-06" db="EMBL/GenBank/DDBJ databases">
        <title>Draft genome of Bugula neritina, a colonial animal packing powerful symbionts and potential medicines.</title>
        <authorList>
            <person name="Rayko M."/>
        </authorList>
    </citation>
    <scope>NUCLEOTIDE SEQUENCE [LARGE SCALE GENOMIC DNA]</scope>
    <source>
        <strain evidence="2">Kwan_BN1</strain>
    </source>
</reference>
<feature type="compositionally biased region" description="Polar residues" evidence="1">
    <location>
        <begin position="302"/>
        <end position="332"/>
    </location>
</feature>
<accession>A0A7J7JZ00</accession>
<evidence type="ECO:0000313" key="2">
    <source>
        <dbReference type="EMBL" id="KAF6031177.1"/>
    </source>
</evidence>
<sequence>MQHTTLPAPTTAAFCLEQRIINLKYLDLAVDKTFNAHTADWNLCVFKKAFVLLDHRILTYQELHDIRVAFCAYEHQDLKGMLIDENIIMRCLKMCGRIIAPLKMHHRIKHMSQLFDEEDRIQLYEFLDLILWTEMFDAHKPQQLIVTNAKEKNSSIFQVEDFQHILQHHDERLAQYLNELYLHEEWSFGKEEFSKQKLPNELPVYRDFRLKNLILPYRPVPKPSHAGKCDARYRGWHKIMTTKGSHYILTTNSFGDSPAAKQHAKLNEEYAKTVKNVKGDCVFRKTTSKNVKPEILRPPAPFTTTTVQSSQSERPQSKANEPLIQTPNKMQRSSARVVLAGMLDTISEVSGSRKPSANSRKLSPDSRKPSARPSTTSSSNKSYTFSDFKLYTEEYDKPEEKVELSAKNLTDDSQVGPTTPRIVLHKPTLGNLQVSSVATDRRYSQVTGNDIAKDIVGQVDNHMASQQHLQKMKSVHATKVKNLIKRRKLSGYVKKRLIDSARERNFSLTAC</sequence>
<feature type="region of interest" description="Disordered" evidence="1">
    <location>
        <begin position="349"/>
        <end position="382"/>
    </location>
</feature>
<dbReference type="OrthoDB" id="6089094at2759"/>
<evidence type="ECO:0000256" key="1">
    <source>
        <dbReference type="SAM" id="MobiDB-lite"/>
    </source>
</evidence>
<organism evidence="2 3">
    <name type="scientific">Bugula neritina</name>
    <name type="common">Brown bryozoan</name>
    <name type="synonym">Sertularia neritina</name>
    <dbReference type="NCBI Taxonomy" id="10212"/>
    <lineage>
        <taxon>Eukaryota</taxon>
        <taxon>Metazoa</taxon>
        <taxon>Spiralia</taxon>
        <taxon>Lophotrochozoa</taxon>
        <taxon>Bryozoa</taxon>
        <taxon>Gymnolaemata</taxon>
        <taxon>Cheilostomatida</taxon>
        <taxon>Flustrina</taxon>
        <taxon>Buguloidea</taxon>
        <taxon>Bugulidae</taxon>
        <taxon>Bugula</taxon>
    </lineage>
</organism>
<gene>
    <name evidence="2" type="ORF">EB796_010535</name>
</gene>
<protein>
    <submittedName>
        <fullName evidence="2">Uncharacterized protein</fullName>
    </submittedName>
</protein>
<name>A0A7J7JZ00_BUGNE</name>
<dbReference type="AlphaFoldDB" id="A0A7J7JZ00"/>
<dbReference type="Proteomes" id="UP000593567">
    <property type="component" value="Unassembled WGS sequence"/>
</dbReference>
<feature type="compositionally biased region" description="Polar residues" evidence="1">
    <location>
        <begin position="372"/>
        <end position="382"/>
    </location>
</feature>
<comment type="caution">
    <text evidence="2">The sequence shown here is derived from an EMBL/GenBank/DDBJ whole genome shotgun (WGS) entry which is preliminary data.</text>
</comment>
<keyword evidence="3" id="KW-1185">Reference proteome</keyword>